<dbReference type="InterPro" id="IPR027473">
    <property type="entry name" value="L-asparaginase_C"/>
</dbReference>
<dbReference type="InterPro" id="IPR027474">
    <property type="entry name" value="L-asparaginase_N"/>
</dbReference>
<dbReference type="NCBIfam" id="TIGR00520">
    <property type="entry name" value="asnASE_II"/>
    <property type="match status" value="1"/>
</dbReference>
<reference evidence="10" key="1">
    <citation type="submission" date="2005-08" db="EMBL/GenBank/DDBJ databases">
        <title>Complete sequence of Chromosome1 of Ralstonia eutropha JMP134.</title>
        <authorList>
            <person name="Copeland A."/>
            <person name="Lucas S."/>
            <person name="Lapidus A."/>
            <person name="Barry K."/>
            <person name="Detter J.C."/>
            <person name="Glavina T."/>
            <person name="Hammon N."/>
            <person name="Israni S."/>
            <person name="Pitluck S."/>
            <person name="Goltsman E."/>
            <person name="Martinez M."/>
            <person name="Schmutz J."/>
            <person name="Larimer F."/>
            <person name="Land M."/>
            <person name="Lykidis A."/>
            <person name="Richardson P."/>
        </authorList>
    </citation>
    <scope>NUCLEOTIDE SEQUENCE</scope>
    <source>
        <strain evidence="10">JMP134</strain>
    </source>
</reference>
<dbReference type="Gene3D" id="3.40.50.1170">
    <property type="entry name" value="L-asparaginase, N-terminal domain"/>
    <property type="match status" value="1"/>
</dbReference>
<evidence type="ECO:0000313" key="10">
    <source>
        <dbReference type="EMBL" id="AAZ61371.1"/>
    </source>
</evidence>
<feature type="domain" description="L-asparaginase N-terminal" evidence="8">
    <location>
        <begin position="52"/>
        <end position="245"/>
    </location>
</feature>
<evidence type="ECO:0000256" key="3">
    <source>
        <dbReference type="PIRSR" id="PIRSR001220-1"/>
    </source>
</evidence>
<comment type="similarity">
    <text evidence="1 7">Belongs to the asparaginase 1 family.</text>
</comment>
<dbReference type="CDD" id="cd08964">
    <property type="entry name" value="L-asparaginase_II"/>
    <property type="match status" value="1"/>
</dbReference>
<sequence length="378" mass="38939">MPVILYSIGTSASRISEPSARLRVCRHAAGRIGEPLLPRALPMSRSMSQLPRVVILATGGTIAGASANPASSARYQAATVPVTTLLAAVPALQSVARVEAEQVAQVDSKDMVFSLWSTLAARVQHWSGQPDVAGIVITHGTDTLEETAMFLHLTQACPVPVVLTAAMRPSTSLSADGPLNLLDAVRVAAHPDACGKGVLVVLNQQIHAARDVVKAHTSAVDAFVSVPCGPLGFVQDELVRIARAPVRSGVGVLPVPQHWPDVEIIASYAQPGRMVVDALVGAGVRGIVVAAAGNGSVHETLVAALRDAVAAGVAVVRSSRTAAGHVAIPPVVDPLGGAFLSAADLNPYKARVLLLLALAQDPGLASDPERLQGQFASS</sequence>
<organism evidence="10">
    <name type="scientific">Cupriavidus pinatubonensis (strain JMP 134 / LMG 1197)</name>
    <name type="common">Cupriavidus necator (strain JMP 134)</name>
    <dbReference type="NCBI Taxonomy" id="264198"/>
    <lineage>
        <taxon>Bacteria</taxon>
        <taxon>Pseudomonadati</taxon>
        <taxon>Pseudomonadota</taxon>
        <taxon>Betaproteobacteria</taxon>
        <taxon>Burkholderiales</taxon>
        <taxon>Burkholderiaceae</taxon>
        <taxon>Cupriavidus</taxon>
    </lineage>
</organism>
<evidence type="ECO:0000259" key="8">
    <source>
        <dbReference type="Pfam" id="PF00710"/>
    </source>
</evidence>
<evidence type="ECO:0000256" key="1">
    <source>
        <dbReference type="ARBA" id="ARBA00010518"/>
    </source>
</evidence>
<name>Q46ZR2_CUPPJ</name>
<dbReference type="InterPro" id="IPR037152">
    <property type="entry name" value="L-asparaginase_N_sf"/>
</dbReference>
<dbReference type="SMART" id="SM00870">
    <property type="entry name" value="Asparaginase"/>
    <property type="match status" value="1"/>
</dbReference>
<keyword evidence="2 10" id="KW-0378">Hydrolase</keyword>
<dbReference type="PIRSF" id="PIRSF500176">
    <property type="entry name" value="L_ASNase"/>
    <property type="match status" value="1"/>
</dbReference>
<dbReference type="SFLD" id="SFLDS00057">
    <property type="entry name" value="Glutaminase/Asparaginase"/>
    <property type="match status" value="1"/>
</dbReference>
<dbReference type="Pfam" id="PF17763">
    <property type="entry name" value="Asparaginase_C"/>
    <property type="match status" value="1"/>
</dbReference>
<feature type="active site" description="O-isoaspartyl threonine intermediate" evidence="3">
    <location>
        <position position="61"/>
    </location>
</feature>
<dbReference type="InterPro" id="IPR040919">
    <property type="entry name" value="Asparaginase_C"/>
</dbReference>
<evidence type="ECO:0000256" key="6">
    <source>
        <dbReference type="PROSITE-ProRule" id="PRU10100"/>
    </source>
</evidence>
<dbReference type="STRING" id="264198.Reut_A2007"/>
<dbReference type="InterPro" id="IPR006034">
    <property type="entry name" value="Asparaginase/glutaminase-like"/>
</dbReference>
<dbReference type="InterPro" id="IPR004550">
    <property type="entry name" value="AsnASE_II"/>
</dbReference>
<dbReference type="Pfam" id="PF00710">
    <property type="entry name" value="Asparaginase"/>
    <property type="match status" value="1"/>
</dbReference>
<dbReference type="PROSITE" id="PS00917">
    <property type="entry name" value="ASN_GLN_ASE_2"/>
    <property type="match status" value="1"/>
</dbReference>
<dbReference type="PRINTS" id="PR00139">
    <property type="entry name" value="ASNGLNASE"/>
</dbReference>
<evidence type="ECO:0000256" key="4">
    <source>
        <dbReference type="PIRSR" id="PIRSR001220-2"/>
    </source>
</evidence>
<dbReference type="EMBL" id="CP000090">
    <property type="protein sequence ID" value="AAZ61371.1"/>
    <property type="molecule type" value="Genomic_DNA"/>
</dbReference>
<accession>Q46ZR2</accession>
<dbReference type="PANTHER" id="PTHR11707:SF28">
    <property type="entry name" value="60 KDA LYSOPHOSPHOLIPASE"/>
    <property type="match status" value="1"/>
</dbReference>
<dbReference type="PANTHER" id="PTHR11707">
    <property type="entry name" value="L-ASPARAGINASE"/>
    <property type="match status" value="1"/>
</dbReference>
<feature type="domain" description="Asparaginase/glutaminase C-terminal" evidence="9">
    <location>
        <begin position="261"/>
        <end position="361"/>
    </location>
</feature>
<evidence type="ECO:0000256" key="2">
    <source>
        <dbReference type="ARBA" id="ARBA00022801"/>
    </source>
</evidence>
<dbReference type="eggNOG" id="COG0252">
    <property type="taxonomic scope" value="Bacteria"/>
</dbReference>
<dbReference type="Gene3D" id="3.40.50.40">
    <property type="match status" value="1"/>
</dbReference>
<dbReference type="PROSITE" id="PS51732">
    <property type="entry name" value="ASN_GLN_ASE_3"/>
    <property type="match status" value="1"/>
</dbReference>
<dbReference type="EC" id="3.5.1.1" evidence="10"/>
<dbReference type="SUPFAM" id="SSF53774">
    <property type="entry name" value="Glutaminase/Asparaginase"/>
    <property type="match status" value="1"/>
</dbReference>
<proteinExistence type="inferred from homology"/>
<feature type="binding site" evidence="4">
    <location>
        <begin position="141"/>
        <end position="142"/>
    </location>
    <ligand>
        <name>substrate</name>
    </ligand>
</feature>
<dbReference type="InterPro" id="IPR027475">
    <property type="entry name" value="Asparaginase/glutaminase_AS2"/>
</dbReference>
<dbReference type="HOGENOM" id="CLU_019134_1_2_4"/>
<dbReference type="PROSITE" id="PS00144">
    <property type="entry name" value="ASN_GLN_ASE_1"/>
    <property type="match status" value="1"/>
</dbReference>
<evidence type="ECO:0000256" key="7">
    <source>
        <dbReference type="RuleBase" id="RU004456"/>
    </source>
</evidence>
<dbReference type="AlphaFoldDB" id="Q46ZR2"/>
<dbReference type="GO" id="GO:0006528">
    <property type="term" value="P:asparagine metabolic process"/>
    <property type="evidence" value="ECO:0007669"/>
    <property type="project" value="InterPro"/>
</dbReference>
<feature type="active site" evidence="6">
    <location>
        <position position="141"/>
    </location>
</feature>
<dbReference type="InterPro" id="IPR036152">
    <property type="entry name" value="Asp/glu_Ase-like_sf"/>
</dbReference>
<dbReference type="KEGG" id="reu:Reut_A2007"/>
<gene>
    <name evidence="10" type="ordered locus">Reut_A2007</name>
</gene>
<evidence type="ECO:0000259" key="9">
    <source>
        <dbReference type="Pfam" id="PF17763"/>
    </source>
</evidence>
<feature type="active site" evidence="5">
    <location>
        <position position="61"/>
    </location>
</feature>
<dbReference type="FunFam" id="3.40.50.1170:FF:000001">
    <property type="entry name" value="L-asparaginase 2"/>
    <property type="match status" value="1"/>
</dbReference>
<dbReference type="InterPro" id="IPR020827">
    <property type="entry name" value="Asparaginase/glutaminase_AS1"/>
</dbReference>
<dbReference type="GO" id="GO:0004067">
    <property type="term" value="F:asparaginase activity"/>
    <property type="evidence" value="ECO:0007669"/>
    <property type="project" value="UniProtKB-UniRule"/>
</dbReference>
<dbReference type="PIRSF" id="PIRSF001220">
    <property type="entry name" value="L-ASNase_gatD"/>
    <property type="match status" value="1"/>
</dbReference>
<evidence type="ECO:0000256" key="5">
    <source>
        <dbReference type="PROSITE-ProRule" id="PRU10099"/>
    </source>
</evidence>
<feature type="binding site" evidence="4">
    <location>
        <position position="108"/>
    </location>
    <ligand>
        <name>substrate</name>
    </ligand>
</feature>
<protein>
    <submittedName>
        <fullName evidence="10">L-asparaginase, type II</fullName>
        <ecNumber evidence="10">3.5.1.1</ecNumber>
    </submittedName>
</protein>